<dbReference type="EMBL" id="OX597818">
    <property type="protein sequence ID" value="CAI9723039.1"/>
    <property type="molecule type" value="Genomic_DNA"/>
</dbReference>
<protein>
    <submittedName>
        <fullName evidence="1">Uncharacterized protein</fullName>
    </submittedName>
</protein>
<dbReference type="AlphaFoldDB" id="A0AA36AVW9"/>
<name>A0AA36AVW9_OCTVU</name>
<evidence type="ECO:0000313" key="1">
    <source>
        <dbReference type="EMBL" id="CAI9723039.1"/>
    </source>
</evidence>
<accession>A0AA36AVW9</accession>
<reference evidence="1" key="1">
    <citation type="submission" date="2023-08" db="EMBL/GenBank/DDBJ databases">
        <authorList>
            <person name="Alioto T."/>
            <person name="Alioto T."/>
            <person name="Gomez Garrido J."/>
        </authorList>
    </citation>
    <scope>NUCLEOTIDE SEQUENCE</scope>
</reference>
<keyword evidence="2" id="KW-1185">Reference proteome</keyword>
<proteinExistence type="predicted"/>
<gene>
    <name evidence="1" type="ORF">OCTVUL_1B030608</name>
</gene>
<evidence type="ECO:0000313" key="2">
    <source>
        <dbReference type="Proteomes" id="UP001162480"/>
    </source>
</evidence>
<dbReference type="Proteomes" id="UP001162480">
    <property type="component" value="Chromosome 5"/>
</dbReference>
<organism evidence="1 2">
    <name type="scientific">Octopus vulgaris</name>
    <name type="common">Common octopus</name>
    <dbReference type="NCBI Taxonomy" id="6645"/>
    <lineage>
        <taxon>Eukaryota</taxon>
        <taxon>Metazoa</taxon>
        <taxon>Spiralia</taxon>
        <taxon>Lophotrochozoa</taxon>
        <taxon>Mollusca</taxon>
        <taxon>Cephalopoda</taxon>
        <taxon>Coleoidea</taxon>
        <taxon>Octopodiformes</taxon>
        <taxon>Octopoda</taxon>
        <taxon>Incirrata</taxon>
        <taxon>Octopodidae</taxon>
        <taxon>Octopus</taxon>
    </lineage>
</organism>
<sequence>MEPATSSRTDNKMKRQNAGEEKNIFNILDLHRPSCASSAHSSFTTDLDSKVTFDTNVSQGDWMETDKHNARIRAGADYSAIQLLFIGNALETPPPSKLPPPPLPSPDMMKLCAVMMFITFLLHQEARSQILLLLQICQEYGMTLFSIKRHNFSIMELLIDKVRKFIEGSKGQIMLEAFVCQRHLEHGNDYFHRTEEIEVCAKALQSVKGNHFQCAFYCSITKNCALYCLSSHVCFLYSKCTGTCPKMACLKKHHCFAKV</sequence>